<dbReference type="AlphaFoldDB" id="A0A4V1XAL0"/>
<proteinExistence type="predicted"/>
<protein>
    <submittedName>
        <fullName evidence="1">Uncharacterized protein</fullName>
    </submittedName>
</protein>
<organism evidence="1 2">
    <name type="scientific">Monosporascus ibericus</name>
    <dbReference type="NCBI Taxonomy" id="155417"/>
    <lineage>
        <taxon>Eukaryota</taxon>
        <taxon>Fungi</taxon>
        <taxon>Dikarya</taxon>
        <taxon>Ascomycota</taxon>
        <taxon>Pezizomycotina</taxon>
        <taxon>Sordariomycetes</taxon>
        <taxon>Xylariomycetidae</taxon>
        <taxon>Xylariales</taxon>
        <taxon>Xylariales incertae sedis</taxon>
        <taxon>Monosporascus</taxon>
    </lineage>
</organism>
<keyword evidence="2" id="KW-1185">Reference proteome</keyword>
<dbReference type="Proteomes" id="UP000293360">
    <property type="component" value="Unassembled WGS sequence"/>
</dbReference>
<evidence type="ECO:0000313" key="1">
    <source>
        <dbReference type="EMBL" id="RYP03119.1"/>
    </source>
</evidence>
<evidence type="ECO:0000313" key="2">
    <source>
        <dbReference type="Proteomes" id="UP000293360"/>
    </source>
</evidence>
<dbReference type="EMBL" id="QJNU01000280">
    <property type="protein sequence ID" value="RYP03119.1"/>
    <property type="molecule type" value="Genomic_DNA"/>
</dbReference>
<reference evidence="1 2" key="1">
    <citation type="submission" date="2018-06" db="EMBL/GenBank/DDBJ databases">
        <title>Complete Genomes of Monosporascus.</title>
        <authorList>
            <person name="Robinson A.J."/>
            <person name="Natvig D.O."/>
        </authorList>
    </citation>
    <scope>NUCLEOTIDE SEQUENCE [LARGE SCALE GENOMIC DNA]</scope>
    <source>
        <strain evidence="1 2">CBS 110550</strain>
    </source>
</reference>
<accession>A0A4V1XAL0</accession>
<comment type="caution">
    <text evidence="1">The sequence shown here is derived from an EMBL/GenBank/DDBJ whole genome shotgun (WGS) entry which is preliminary data.</text>
</comment>
<dbReference type="OrthoDB" id="10524676at2759"/>
<gene>
    <name evidence="1" type="ORF">DL764_005363</name>
</gene>
<name>A0A4V1XAL0_9PEZI</name>
<sequence length="166" mass="17331">MACPANGSGAPGASSQSLAFRSTPFISAEPSLRALDIQGQDDGHHVEQGWITSPLGVDKYLDFDQLDSNFIFNNSDILSGDSWRTSVISSGLGSPEPVIAIDDVSSAPDGFFGPFHSSLSPVANPLLPSLSPSQSIAGYDVGTPSSAHRLETPKDPDQPVLIPALI</sequence>